<dbReference type="PANTHER" id="PTHR42788">
    <property type="entry name" value="TAURINE IMPORT ATP-BINDING PROTEIN-RELATED"/>
    <property type="match status" value="1"/>
</dbReference>
<evidence type="ECO:0000259" key="7">
    <source>
        <dbReference type="PROSITE" id="PS50893"/>
    </source>
</evidence>
<keyword evidence="3" id="KW-1003">Cell membrane</keyword>
<keyword evidence="9" id="KW-1185">Reference proteome</keyword>
<feature type="domain" description="ABC transporter" evidence="7">
    <location>
        <begin position="6"/>
        <end position="251"/>
    </location>
</feature>
<dbReference type="InterPro" id="IPR017871">
    <property type="entry name" value="ABC_transporter-like_CS"/>
</dbReference>
<dbReference type="EMBL" id="CP141615">
    <property type="protein sequence ID" value="WRP16488.1"/>
    <property type="molecule type" value="Genomic_DNA"/>
</dbReference>
<proteinExistence type="predicted"/>
<dbReference type="InterPro" id="IPR050166">
    <property type="entry name" value="ABC_transporter_ATP-bind"/>
</dbReference>
<gene>
    <name evidence="8" type="ORF">U7230_10315</name>
</gene>
<keyword evidence="5 8" id="KW-0067">ATP-binding</keyword>
<dbReference type="PANTHER" id="PTHR42788:SF7">
    <property type="entry name" value="NITRATE ABC TRANSPORTER ATP-BINDING PROTEIN"/>
    <property type="match status" value="1"/>
</dbReference>
<evidence type="ECO:0000256" key="2">
    <source>
        <dbReference type="ARBA" id="ARBA00022448"/>
    </source>
</evidence>
<dbReference type="InterPro" id="IPR027417">
    <property type="entry name" value="P-loop_NTPase"/>
</dbReference>
<evidence type="ECO:0000256" key="5">
    <source>
        <dbReference type="ARBA" id="ARBA00022840"/>
    </source>
</evidence>
<dbReference type="Proteomes" id="UP001332192">
    <property type="component" value="Chromosome"/>
</dbReference>
<protein>
    <submittedName>
        <fullName evidence="8">ATP-binding cassette domain-containing protein</fullName>
    </submittedName>
</protein>
<dbReference type="InterPro" id="IPR003593">
    <property type="entry name" value="AAA+_ATPase"/>
</dbReference>
<name>A0ABZ1BV70_9FIRM</name>
<dbReference type="PROSITE" id="PS50893">
    <property type="entry name" value="ABC_TRANSPORTER_2"/>
    <property type="match status" value="1"/>
</dbReference>
<keyword evidence="6" id="KW-0472">Membrane</keyword>
<sequence>MPSSMLVVDRVVKRFVHSGQGAALDGVSLELAAGEFATVVGSNGAGKTTLLHVIAGGLLPDEGRVVVDGHEVTAWPQHRRAGWIGMVFQDPAAGTAGSLTVEENMVLALTAGRRRTLAPAVRPARREWVVESLRRLGMGLEQRLHVAVRHLSGGQRQALALLMAAARQPRVLLLDEHTASLDPQAAEAVLELTRQLVRDLGLTTLMVTHNLKHALTMGDRTVIMHRGRVVLDLRGERRRRMDVGDLAEAFRHACHEVLADDQMILA</sequence>
<evidence type="ECO:0000313" key="9">
    <source>
        <dbReference type="Proteomes" id="UP001332192"/>
    </source>
</evidence>
<comment type="subcellular location">
    <subcellularLocation>
        <location evidence="1">Cell membrane</location>
        <topology evidence="1">Peripheral membrane protein</topology>
    </subcellularLocation>
</comment>
<organism evidence="8 9">
    <name type="scientific">Carboxydichorda subterranea</name>
    <dbReference type="NCBI Taxonomy" id="3109565"/>
    <lineage>
        <taxon>Bacteria</taxon>
        <taxon>Bacillati</taxon>
        <taxon>Bacillota</taxon>
        <taxon>Limnochordia</taxon>
        <taxon>Limnochordales</taxon>
        <taxon>Geochordaceae</taxon>
        <taxon>Carboxydichorda</taxon>
    </lineage>
</organism>
<keyword evidence="2" id="KW-0813">Transport</keyword>
<evidence type="ECO:0000256" key="4">
    <source>
        <dbReference type="ARBA" id="ARBA00022741"/>
    </source>
</evidence>
<accession>A0ABZ1BV70</accession>
<dbReference type="PROSITE" id="PS00211">
    <property type="entry name" value="ABC_TRANSPORTER_1"/>
    <property type="match status" value="1"/>
</dbReference>
<dbReference type="Pfam" id="PF00005">
    <property type="entry name" value="ABC_tran"/>
    <property type="match status" value="1"/>
</dbReference>
<evidence type="ECO:0000256" key="3">
    <source>
        <dbReference type="ARBA" id="ARBA00022475"/>
    </source>
</evidence>
<evidence type="ECO:0000313" key="8">
    <source>
        <dbReference type="EMBL" id="WRP16488.1"/>
    </source>
</evidence>
<dbReference type="SUPFAM" id="SSF52540">
    <property type="entry name" value="P-loop containing nucleoside triphosphate hydrolases"/>
    <property type="match status" value="1"/>
</dbReference>
<dbReference type="SMART" id="SM00382">
    <property type="entry name" value="AAA"/>
    <property type="match status" value="1"/>
</dbReference>
<dbReference type="InterPro" id="IPR003439">
    <property type="entry name" value="ABC_transporter-like_ATP-bd"/>
</dbReference>
<evidence type="ECO:0000256" key="1">
    <source>
        <dbReference type="ARBA" id="ARBA00004202"/>
    </source>
</evidence>
<keyword evidence="4" id="KW-0547">Nucleotide-binding</keyword>
<reference evidence="8 9" key="1">
    <citation type="journal article" date="2024" name="Front. Microbiol.">
        <title>Novel thermophilic genera Geochorda gen. nov. and Carboxydochorda gen. nov. from the deep terrestrial subsurface reveal the ecophysiological diversity in the class Limnochordia.</title>
        <authorList>
            <person name="Karnachuk O.V."/>
            <person name="Lukina A.P."/>
            <person name="Avakyan M.R."/>
            <person name="Kadnikov V.V."/>
            <person name="Begmatov S."/>
            <person name="Beletsky A.V."/>
            <person name="Vlasova K.G."/>
            <person name="Novikov A.A."/>
            <person name="Shcherbakova V.A."/>
            <person name="Mardanov A.V."/>
            <person name="Ravin N.V."/>
        </authorList>
    </citation>
    <scope>NUCLEOTIDE SEQUENCE [LARGE SCALE GENOMIC DNA]</scope>
    <source>
        <strain evidence="8 9">L945</strain>
    </source>
</reference>
<dbReference type="GO" id="GO:0005524">
    <property type="term" value="F:ATP binding"/>
    <property type="evidence" value="ECO:0007669"/>
    <property type="project" value="UniProtKB-KW"/>
</dbReference>
<evidence type="ECO:0000256" key="6">
    <source>
        <dbReference type="ARBA" id="ARBA00023136"/>
    </source>
</evidence>
<dbReference type="Gene3D" id="3.40.50.300">
    <property type="entry name" value="P-loop containing nucleotide triphosphate hydrolases"/>
    <property type="match status" value="1"/>
</dbReference>